<reference evidence="7" key="1">
    <citation type="submission" date="2013-04" db="EMBL/GenBank/DDBJ databases">
        <title>The genome sequencing project of 58 acetic acid bacteria.</title>
        <authorList>
            <person name="Okamoto-Kainuma A."/>
            <person name="Ishikawa M."/>
            <person name="Umino S."/>
            <person name="Koizumi Y."/>
            <person name="Shiwa Y."/>
            <person name="Yoshikawa H."/>
            <person name="Matsutani M."/>
            <person name="Matsushita K."/>
        </authorList>
    </citation>
    <scope>NUCLEOTIDE SEQUENCE</scope>
    <source>
        <strain evidence="7">NBRC 106556</strain>
    </source>
</reference>
<feature type="domain" description="Tetrapyrrole methylase" evidence="6">
    <location>
        <begin position="3"/>
        <end position="209"/>
    </location>
</feature>
<accession>A0ABQ0QI22</accession>
<dbReference type="Proteomes" id="UP001062443">
    <property type="component" value="Unassembled WGS sequence"/>
</dbReference>
<dbReference type="EMBL" id="BAQB01000008">
    <property type="protein sequence ID" value="GBR45616.1"/>
    <property type="molecule type" value="Genomic_DNA"/>
</dbReference>
<dbReference type="InterPro" id="IPR014777">
    <property type="entry name" value="4pyrrole_Mease_sub1"/>
</dbReference>
<dbReference type="Gene3D" id="3.30.950.10">
    <property type="entry name" value="Methyltransferase, Cobalt-precorrin-4 Transmethylase, Domain 2"/>
    <property type="match status" value="1"/>
</dbReference>
<sequence>MSLVIVGLGPGNEAQRTPEVDAALDGITDVIGYGPYVERLALPEAVQRHGSDNRVELDRARHALTLAENGRRVAVVSGGDAGVFGMASAVFEAVEAGPEQWRTLDIRVVPGLSAVLAAAARIGAPLGGDFCVLSLSDNLKPWDVVLRRLRLAAEAGFVMALYNPRSKARPWQLGKALEELSCVLPGDVPVVFARAVGRADERVLITNLAGADAEKVDMSTLVLIGSVLTRRIVRRGHEDWVYTPRYVPV</sequence>
<gene>
    <name evidence="7" type="ORF">AA106556_0831</name>
</gene>
<keyword evidence="4" id="KW-0808">Transferase</keyword>
<proteinExistence type="predicted"/>
<evidence type="ECO:0000256" key="2">
    <source>
        <dbReference type="ARBA" id="ARBA00022573"/>
    </source>
</evidence>
<dbReference type="NCBIfam" id="TIGR01466">
    <property type="entry name" value="cobJ_cbiH"/>
    <property type="match status" value="1"/>
</dbReference>
<evidence type="ECO:0000313" key="7">
    <source>
        <dbReference type="EMBL" id="GBR45616.1"/>
    </source>
</evidence>
<dbReference type="RefSeq" id="WP_068168282.1">
    <property type="nucleotide sequence ID" value="NZ_BAQB01000008.1"/>
</dbReference>
<dbReference type="InterPro" id="IPR014776">
    <property type="entry name" value="4pyrrole_Mease_sub2"/>
</dbReference>
<organism evidence="7 8">
    <name type="scientific">Neokomagataea tanensis NBRC 106556</name>
    <dbReference type="NCBI Taxonomy" id="1223519"/>
    <lineage>
        <taxon>Bacteria</taxon>
        <taxon>Pseudomonadati</taxon>
        <taxon>Pseudomonadota</taxon>
        <taxon>Alphaproteobacteria</taxon>
        <taxon>Acetobacterales</taxon>
        <taxon>Acetobacteraceae</taxon>
        <taxon>Neokomagataea</taxon>
    </lineage>
</organism>
<evidence type="ECO:0000256" key="4">
    <source>
        <dbReference type="ARBA" id="ARBA00022679"/>
    </source>
</evidence>
<dbReference type="InterPro" id="IPR035996">
    <property type="entry name" value="4pyrrol_Methylase_sf"/>
</dbReference>
<dbReference type="InterPro" id="IPR006363">
    <property type="entry name" value="Cbl_synth_CobJ/CibH_dom"/>
</dbReference>
<keyword evidence="5" id="KW-0949">S-adenosyl-L-methionine</keyword>
<comment type="pathway">
    <text evidence="1">Cofactor biosynthesis; adenosylcobalamin biosynthesis.</text>
</comment>
<keyword evidence="2" id="KW-0169">Cobalamin biosynthesis</keyword>
<dbReference type="InterPro" id="IPR051810">
    <property type="entry name" value="Precorrin_MeTrfase"/>
</dbReference>
<dbReference type="PANTHER" id="PTHR47036:SF1">
    <property type="entry name" value="COBALT-FACTOR III C(17)-METHYLTRANSFERASE-RELATED"/>
    <property type="match status" value="1"/>
</dbReference>
<dbReference type="PANTHER" id="PTHR47036">
    <property type="entry name" value="COBALT-FACTOR III C(17)-METHYLTRANSFERASE-RELATED"/>
    <property type="match status" value="1"/>
</dbReference>
<dbReference type="SUPFAM" id="SSF53790">
    <property type="entry name" value="Tetrapyrrole methylase"/>
    <property type="match status" value="1"/>
</dbReference>
<dbReference type="InterPro" id="IPR000878">
    <property type="entry name" value="4pyrrol_Mease"/>
</dbReference>
<keyword evidence="8" id="KW-1185">Reference proteome</keyword>
<name>A0ABQ0QI22_9PROT</name>
<dbReference type="CDD" id="cd11646">
    <property type="entry name" value="Precorrin_3B_C17_MT"/>
    <property type="match status" value="1"/>
</dbReference>
<dbReference type="Pfam" id="PF00590">
    <property type="entry name" value="TP_methylase"/>
    <property type="match status" value="1"/>
</dbReference>
<evidence type="ECO:0000256" key="3">
    <source>
        <dbReference type="ARBA" id="ARBA00022603"/>
    </source>
</evidence>
<keyword evidence="3" id="KW-0489">Methyltransferase</keyword>
<dbReference type="Gene3D" id="3.40.1010.10">
    <property type="entry name" value="Cobalt-precorrin-4 Transmethylase, Domain 1"/>
    <property type="match status" value="1"/>
</dbReference>
<evidence type="ECO:0000256" key="5">
    <source>
        <dbReference type="ARBA" id="ARBA00022691"/>
    </source>
</evidence>
<evidence type="ECO:0000256" key="1">
    <source>
        <dbReference type="ARBA" id="ARBA00004953"/>
    </source>
</evidence>
<evidence type="ECO:0000259" key="6">
    <source>
        <dbReference type="Pfam" id="PF00590"/>
    </source>
</evidence>
<comment type="caution">
    <text evidence="7">The sequence shown here is derived from an EMBL/GenBank/DDBJ whole genome shotgun (WGS) entry which is preliminary data.</text>
</comment>
<evidence type="ECO:0000313" key="8">
    <source>
        <dbReference type="Proteomes" id="UP001062443"/>
    </source>
</evidence>
<protein>
    <submittedName>
        <fullName evidence="7">Precorrin-3B C17-methyltransferase</fullName>
    </submittedName>
</protein>